<dbReference type="InterPro" id="IPR000871">
    <property type="entry name" value="Beta-lactam_class-A"/>
</dbReference>
<dbReference type="OrthoDB" id="9775096at2"/>
<reference evidence="2" key="1">
    <citation type="submission" date="2018-12" db="EMBL/GenBank/DDBJ databases">
        <authorList>
            <person name="Sun L."/>
            <person name="Chen Z."/>
        </authorList>
    </citation>
    <scope>NUCLEOTIDE SEQUENCE [LARGE SCALE GENOMIC DNA]</scope>
    <source>
        <strain evidence="2">DSM 16012</strain>
    </source>
</reference>
<dbReference type="SUPFAM" id="SSF56601">
    <property type="entry name" value="beta-lactamase/transpeptidase-like"/>
    <property type="match status" value="1"/>
</dbReference>
<dbReference type="PANTHER" id="PTHR35333">
    <property type="entry name" value="BETA-LACTAMASE"/>
    <property type="match status" value="1"/>
</dbReference>
<comment type="caution">
    <text evidence="2">The sequence shown here is derived from an EMBL/GenBank/DDBJ whole genome shotgun (WGS) entry which is preliminary data.</text>
</comment>
<gene>
    <name evidence="2" type="ORF">D4N35_003520</name>
</gene>
<dbReference type="PANTHER" id="PTHR35333:SF3">
    <property type="entry name" value="BETA-LACTAMASE-TYPE TRANSPEPTIDASE FOLD CONTAINING PROTEIN"/>
    <property type="match status" value="1"/>
</dbReference>
<dbReference type="GO" id="GO:0030655">
    <property type="term" value="P:beta-lactam antibiotic catabolic process"/>
    <property type="evidence" value="ECO:0007669"/>
    <property type="project" value="InterPro"/>
</dbReference>
<keyword evidence="3" id="KW-1185">Reference proteome</keyword>
<dbReference type="AlphaFoldDB" id="A0A443J0I9"/>
<feature type="domain" description="Beta-lactamase class A catalytic" evidence="1">
    <location>
        <begin position="29"/>
        <end position="229"/>
    </location>
</feature>
<dbReference type="InterPro" id="IPR045155">
    <property type="entry name" value="Beta-lactam_cat"/>
</dbReference>
<dbReference type="Pfam" id="PF13354">
    <property type="entry name" value="Beta-lactamase2"/>
    <property type="match status" value="1"/>
</dbReference>
<keyword evidence="2" id="KW-0378">Hydrolase</keyword>
<evidence type="ECO:0000313" key="2">
    <source>
        <dbReference type="EMBL" id="RWR13981.1"/>
    </source>
</evidence>
<protein>
    <submittedName>
        <fullName evidence="2">Serine hydrolase</fullName>
    </submittedName>
</protein>
<evidence type="ECO:0000259" key="1">
    <source>
        <dbReference type="Pfam" id="PF13354"/>
    </source>
</evidence>
<dbReference type="InterPro" id="IPR012338">
    <property type="entry name" value="Beta-lactam/transpept-like"/>
</dbReference>
<sequence>MLHFSGEMKQLLGDLKGKAGAAIEIDNDCFYFNHEEVFPSASVIKVPILIEALRQAESANIDVNESIQIRHRVGGSGVLQVLSDQVIVTVKDLMTLMITVSDNTATNMMIDLLGMDAINTTIKNMGMQKTVLQRKMMDFSAIERGLNNLTSPADIVTCLKVINQGDFLTEKSRKLALEIMHAQQFHDKLSAMIDPEAIFVAGKTGSLPQVENDCAIFKWGNKTAYVAVLMDQLEDSYSGRRVISKIGKYLYDSLTTP</sequence>
<name>A0A443J0I9_9BACI</name>
<proteinExistence type="predicted"/>
<dbReference type="GO" id="GO:0046677">
    <property type="term" value="P:response to antibiotic"/>
    <property type="evidence" value="ECO:0007669"/>
    <property type="project" value="InterPro"/>
</dbReference>
<dbReference type="EMBL" id="QYTU02000004">
    <property type="protein sequence ID" value="RWR13981.1"/>
    <property type="molecule type" value="Genomic_DNA"/>
</dbReference>
<dbReference type="Gene3D" id="3.40.710.10">
    <property type="entry name" value="DD-peptidase/beta-lactamase superfamily"/>
    <property type="match status" value="1"/>
</dbReference>
<dbReference type="GO" id="GO:0008800">
    <property type="term" value="F:beta-lactamase activity"/>
    <property type="evidence" value="ECO:0007669"/>
    <property type="project" value="InterPro"/>
</dbReference>
<dbReference type="Proteomes" id="UP000273811">
    <property type="component" value="Unassembled WGS sequence"/>
</dbReference>
<accession>A0A443J0I9</accession>
<evidence type="ECO:0000313" key="3">
    <source>
        <dbReference type="Proteomes" id="UP000273811"/>
    </source>
</evidence>
<organism evidence="2 3">
    <name type="scientific">Siminovitchia fortis</name>
    <dbReference type="NCBI Taxonomy" id="254758"/>
    <lineage>
        <taxon>Bacteria</taxon>
        <taxon>Bacillati</taxon>
        <taxon>Bacillota</taxon>
        <taxon>Bacilli</taxon>
        <taxon>Bacillales</taxon>
        <taxon>Bacillaceae</taxon>
        <taxon>Siminovitchia</taxon>
    </lineage>
</organism>